<dbReference type="PANTHER" id="PTHR31382">
    <property type="entry name" value="NA(+)/H(+) ANTIPORTER"/>
    <property type="match status" value="1"/>
</dbReference>
<evidence type="ECO:0000256" key="5">
    <source>
        <dbReference type="SAM" id="MobiDB-lite"/>
    </source>
</evidence>
<feature type="transmembrane region" description="Helical" evidence="6">
    <location>
        <begin position="467"/>
        <end position="488"/>
    </location>
</feature>
<evidence type="ECO:0000259" key="7">
    <source>
        <dbReference type="Pfam" id="PF00999"/>
    </source>
</evidence>
<feature type="transmembrane region" description="Helical" evidence="6">
    <location>
        <begin position="105"/>
        <end position="127"/>
    </location>
</feature>
<proteinExistence type="predicted"/>
<feature type="region of interest" description="Disordered" evidence="5">
    <location>
        <begin position="558"/>
        <end position="631"/>
    </location>
</feature>
<evidence type="ECO:0000256" key="2">
    <source>
        <dbReference type="ARBA" id="ARBA00022692"/>
    </source>
</evidence>
<dbReference type="GO" id="GO:0120029">
    <property type="term" value="P:proton export across plasma membrane"/>
    <property type="evidence" value="ECO:0007669"/>
    <property type="project" value="InterPro"/>
</dbReference>
<feature type="transmembrane region" description="Helical" evidence="6">
    <location>
        <begin position="315"/>
        <end position="342"/>
    </location>
</feature>
<protein>
    <submittedName>
        <fullName evidence="8">Sodium/hydrogen exchanger family-domain-containing protein</fullName>
    </submittedName>
</protein>
<dbReference type="GO" id="GO:0015385">
    <property type="term" value="F:sodium:proton antiporter activity"/>
    <property type="evidence" value="ECO:0007669"/>
    <property type="project" value="InterPro"/>
</dbReference>
<dbReference type="InterPro" id="IPR006153">
    <property type="entry name" value="Cation/H_exchanger_TM"/>
</dbReference>
<dbReference type="Proteomes" id="UP000813385">
    <property type="component" value="Unassembled WGS sequence"/>
</dbReference>
<comment type="subcellular location">
    <subcellularLocation>
        <location evidence="1">Membrane</location>
        <topology evidence="1">Multi-pass membrane protein</topology>
    </subcellularLocation>
</comment>
<feature type="transmembrane region" description="Helical" evidence="6">
    <location>
        <begin position="393"/>
        <end position="410"/>
    </location>
</feature>
<dbReference type="GO" id="GO:0036376">
    <property type="term" value="P:sodium ion export across plasma membrane"/>
    <property type="evidence" value="ECO:0007669"/>
    <property type="project" value="InterPro"/>
</dbReference>
<dbReference type="EMBL" id="JAGPXD010000006">
    <property type="protein sequence ID" value="KAH7349953.1"/>
    <property type="molecule type" value="Genomic_DNA"/>
</dbReference>
<reference evidence="8" key="1">
    <citation type="journal article" date="2021" name="Nat. Commun.">
        <title>Genetic determinants of endophytism in the Arabidopsis root mycobiome.</title>
        <authorList>
            <person name="Mesny F."/>
            <person name="Miyauchi S."/>
            <person name="Thiergart T."/>
            <person name="Pickel B."/>
            <person name="Atanasova L."/>
            <person name="Karlsson M."/>
            <person name="Huettel B."/>
            <person name="Barry K.W."/>
            <person name="Haridas S."/>
            <person name="Chen C."/>
            <person name="Bauer D."/>
            <person name="Andreopoulos W."/>
            <person name="Pangilinan J."/>
            <person name="LaButti K."/>
            <person name="Riley R."/>
            <person name="Lipzen A."/>
            <person name="Clum A."/>
            <person name="Drula E."/>
            <person name="Henrissat B."/>
            <person name="Kohler A."/>
            <person name="Grigoriev I.V."/>
            <person name="Martin F.M."/>
            <person name="Hacquard S."/>
        </authorList>
    </citation>
    <scope>NUCLEOTIDE SEQUENCE</scope>
    <source>
        <strain evidence="8">MPI-CAGE-AT-0016</strain>
    </source>
</reference>
<dbReference type="OrthoDB" id="5327978at2759"/>
<evidence type="ECO:0000256" key="1">
    <source>
        <dbReference type="ARBA" id="ARBA00004141"/>
    </source>
</evidence>
<feature type="transmembrane region" description="Helical" evidence="6">
    <location>
        <begin position="35"/>
        <end position="53"/>
    </location>
</feature>
<keyword evidence="4 6" id="KW-0472">Membrane</keyword>
<evidence type="ECO:0000256" key="3">
    <source>
        <dbReference type="ARBA" id="ARBA00022989"/>
    </source>
</evidence>
<feature type="transmembrane region" description="Helical" evidence="6">
    <location>
        <begin position="273"/>
        <end position="295"/>
    </location>
</feature>
<name>A0A8K0WYZ8_9PEZI</name>
<dbReference type="PANTHER" id="PTHR31382:SF3">
    <property type="entry name" value="SODIUM ION_PROTON EXCHANGER (EUROFUNG)"/>
    <property type="match status" value="1"/>
</dbReference>
<comment type="caution">
    <text evidence="8">The sequence shown here is derived from an EMBL/GenBank/DDBJ whole genome shotgun (WGS) entry which is preliminary data.</text>
</comment>
<keyword evidence="9" id="KW-1185">Reference proteome</keyword>
<dbReference type="Pfam" id="PF00999">
    <property type="entry name" value="Na_H_Exchanger"/>
    <property type="match status" value="1"/>
</dbReference>
<feature type="transmembrane region" description="Helical" evidence="6">
    <location>
        <begin position="73"/>
        <end position="93"/>
    </location>
</feature>
<sequence length="631" mass="68899">MPVLDVSELNVILGVLSAFILLYGIISVKIKAKWYLGEALPAVAIGVLLGPLAAKFIDTTRWGSAVEGQTNDITLGLMRVMIGVQLVIAGFQLPAKYQQYRWKEMLLVLIPVMTMMWLCTTLCILATVPRVTLLAALVIGSCVTCTDPILSQAIAKGPFADKYVARDLREIISSEAGANDGFGFPFLMLAVFLIRHADVPGAGQHGADAAAGAVGGTVPVGSTLLPVAASEAPHRLLVRMADEGLRLMGRAEGVGRLGGGVGVAMKNWIIETWIYQILMSVAIGAVVGFGALYALKFALRKKWIDVESYLLYPTAIGLWLLAICGMVGTDDLLACFVAGNALNWDGKFLAETEARHDEVNSVVDVLLNFGGFMYIGAIMPWDQFNSPETTGLTWARLFGLGALVILFRRIPSIFATYKLMPKVCKNWREALFMGYFGPIGAGAVFYVEHTRHLFPELGAGDEEETNLVRVMIPVVYWLVLFSIVVHGLSIPALNLAYMYFDVEPIQEDAVEVRRKSIHVATPPNAIVGDDDTFIAYNRFSRPIFNVADLPTTVSRRQSLALEQGTRSVSRSRLSMARSRSRDRSRPPAPIPEKLDDGSYPAQWYASDSGSAEAAPPPRTPRERGRKIQYAQ</sequence>
<keyword evidence="3 6" id="KW-1133">Transmembrane helix</keyword>
<accession>A0A8K0WYZ8</accession>
<evidence type="ECO:0000256" key="6">
    <source>
        <dbReference type="SAM" id="Phobius"/>
    </source>
</evidence>
<feature type="transmembrane region" description="Helical" evidence="6">
    <location>
        <begin position="133"/>
        <end position="150"/>
    </location>
</feature>
<feature type="transmembrane region" description="Helical" evidence="6">
    <location>
        <begin position="362"/>
        <end position="381"/>
    </location>
</feature>
<feature type="transmembrane region" description="Helical" evidence="6">
    <location>
        <begin position="430"/>
        <end position="447"/>
    </location>
</feature>
<evidence type="ECO:0000256" key="4">
    <source>
        <dbReference type="ARBA" id="ARBA00023136"/>
    </source>
</evidence>
<evidence type="ECO:0000313" key="9">
    <source>
        <dbReference type="Proteomes" id="UP000813385"/>
    </source>
</evidence>
<feature type="domain" description="Cation/H+ exchanger transmembrane" evidence="7">
    <location>
        <begin position="20"/>
        <end position="493"/>
    </location>
</feature>
<dbReference type="InterPro" id="IPR004712">
    <property type="entry name" value="Na+/H+_antiporter_fungi"/>
</dbReference>
<evidence type="ECO:0000313" key="8">
    <source>
        <dbReference type="EMBL" id="KAH7349953.1"/>
    </source>
</evidence>
<feature type="compositionally biased region" description="Low complexity" evidence="5">
    <location>
        <begin position="566"/>
        <end position="577"/>
    </location>
</feature>
<gene>
    <name evidence="8" type="ORF">B0T11DRAFT_359012</name>
</gene>
<dbReference type="GO" id="GO:0042391">
    <property type="term" value="P:regulation of membrane potential"/>
    <property type="evidence" value="ECO:0007669"/>
    <property type="project" value="InterPro"/>
</dbReference>
<dbReference type="GO" id="GO:0005886">
    <property type="term" value="C:plasma membrane"/>
    <property type="evidence" value="ECO:0007669"/>
    <property type="project" value="InterPro"/>
</dbReference>
<dbReference type="AlphaFoldDB" id="A0A8K0WYZ8"/>
<keyword evidence="2 6" id="KW-0812">Transmembrane</keyword>
<organism evidence="8 9">
    <name type="scientific">Plectosphaerella cucumerina</name>
    <dbReference type="NCBI Taxonomy" id="40658"/>
    <lineage>
        <taxon>Eukaryota</taxon>
        <taxon>Fungi</taxon>
        <taxon>Dikarya</taxon>
        <taxon>Ascomycota</taxon>
        <taxon>Pezizomycotina</taxon>
        <taxon>Sordariomycetes</taxon>
        <taxon>Hypocreomycetidae</taxon>
        <taxon>Glomerellales</taxon>
        <taxon>Plectosphaerellaceae</taxon>
        <taxon>Plectosphaerella</taxon>
    </lineage>
</organism>
<feature type="transmembrane region" description="Helical" evidence="6">
    <location>
        <begin position="6"/>
        <end position="28"/>
    </location>
</feature>